<feature type="transmembrane region" description="Helical" evidence="2">
    <location>
        <begin position="9"/>
        <end position="25"/>
    </location>
</feature>
<dbReference type="InterPro" id="IPR000189">
    <property type="entry name" value="Transglyc_AS"/>
</dbReference>
<accession>A0A1I4MW60</accession>
<dbReference type="GO" id="GO:0008933">
    <property type="term" value="F:peptidoglycan lytic transglycosylase activity"/>
    <property type="evidence" value="ECO:0007669"/>
    <property type="project" value="InterPro"/>
</dbReference>
<dbReference type="InterPro" id="IPR023346">
    <property type="entry name" value="Lysozyme-like_dom_sf"/>
</dbReference>
<keyword evidence="5" id="KW-1185">Reference proteome</keyword>
<dbReference type="AlphaFoldDB" id="A0A1I4MW60"/>
<dbReference type="PROSITE" id="PS00922">
    <property type="entry name" value="TRANSGLYCOSYLASE"/>
    <property type="match status" value="1"/>
</dbReference>
<evidence type="ECO:0000256" key="1">
    <source>
        <dbReference type="ARBA" id="ARBA00007734"/>
    </source>
</evidence>
<proteinExistence type="inferred from homology"/>
<gene>
    <name evidence="4" type="ORF">SAMN04490355_103842</name>
</gene>
<keyword evidence="2" id="KW-0472">Membrane</keyword>
<evidence type="ECO:0000313" key="4">
    <source>
        <dbReference type="EMBL" id="SFM07554.1"/>
    </source>
</evidence>
<reference evidence="5" key="1">
    <citation type="submission" date="2016-10" db="EMBL/GenBank/DDBJ databases">
        <authorList>
            <person name="Varghese N."/>
            <person name="Submissions S."/>
        </authorList>
    </citation>
    <scope>NUCLEOTIDE SEQUENCE [LARGE SCALE GENOMIC DNA]</scope>
    <source>
        <strain evidence="5">DSM 13327</strain>
    </source>
</reference>
<dbReference type="PANTHER" id="PTHR37423:SF2">
    <property type="entry name" value="MEMBRANE-BOUND LYTIC MUREIN TRANSGLYCOSYLASE C"/>
    <property type="match status" value="1"/>
</dbReference>
<dbReference type="OrthoDB" id="9815002at2"/>
<dbReference type="Gene3D" id="1.10.530.10">
    <property type="match status" value="1"/>
</dbReference>
<dbReference type="SUPFAM" id="SSF53955">
    <property type="entry name" value="Lysozyme-like"/>
    <property type="match status" value="1"/>
</dbReference>
<dbReference type="STRING" id="1123291.SAMN04490355_103842"/>
<dbReference type="Pfam" id="PF01464">
    <property type="entry name" value="SLT"/>
    <property type="match status" value="1"/>
</dbReference>
<evidence type="ECO:0000259" key="3">
    <source>
        <dbReference type="Pfam" id="PF01464"/>
    </source>
</evidence>
<keyword evidence="2" id="KW-0812">Transmembrane</keyword>
<dbReference type="Proteomes" id="UP000199520">
    <property type="component" value="Unassembled WGS sequence"/>
</dbReference>
<feature type="domain" description="Transglycosylase SLT" evidence="3">
    <location>
        <begin position="46"/>
        <end position="153"/>
    </location>
</feature>
<sequence length="189" mass="22228">MRILTRMKILVRNIIILAIIAYGIYNTDWFQKKYIYPFPYQDIVYQYALERELDPFLVAGVIRTESKFDAKALSPKGALGLMQMMPETAKWVAEQMEKHDFATMQLENPEINISMGTWYLASLKKEFKGNEVLMLAAYNGGRGNVKQWMGQYSWDMSFRDSKKIPFGETKKYVDRVLESKKRYQELYGR</sequence>
<evidence type="ECO:0000313" key="5">
    <source>
        <dbReference type="Proteomes" id="UP000199520"/>
    </source>
</evidence>
<dbReference type="GO" id="GO:0000270">
    <property type="term" value="P:peptidoglycan metabolic process"/>
    <property type="evidence" value="ECO:0007669"/>
    <property type="project" value="InterPro"/>
</dbReference>
<dbReference type="CDD" id="cd16896">
    <property type="entry name" value="LT_Slt70-like"/>
    <property type="match status" value="1"/>
</dbReference>
<name>A0A1I4MW60_9FIRM</name>
<dbReference type="PANTHER" id="PTHR37423">
    <property type="entry name" value="SOLUBLE LYTIC MUREIN TRANSGLYCOSYLASE-RELATED"/>
    <property type="match status" value="1"/>
</dbReference>
<dbReference type="RefSeq" id="WP_090940559.1">
    <property type="nucleotide sequence ID" value="NZ_FOTS01000038.1"/>
</dbReference>
<protein>
    <submittedName>
        <fullName evidence="4">Soluble lytic murein transglycosylase</fullName>
    </submittedName>
</protein>
<keyword evidence="2" id="KW-1133">Transmembrane helix</keyword>
<comment type="similarity">
    <text evidence="1">Belongs to the transglycosylase Slt family.</text>
</comment>
<evidence type="ECO:0000256" key="2">
    <source>
        <dbReference type="SAM" id="Phobius"/>
    </source>
</evidence>
<dbReference type="EMBL" id="FOTS01000038">
    <property type="protein sequence ID" value="SFM07554.1"/>
    <property type="molecule type" value="Genomic_DNA"/>
</dbReference>
<dbReference type="InterPro" id="IPR008258">
    <property type="entry name" value="Transglycosylase_SLT_dom_1"/>
</dbReference>
<organism evidence="4 5">
    <name type="scientific">Pelosinus propionicus DSM 13327</name>
    <dbReference type="NCBI Taxonomy" id="1123291"/>
    <lineage>
        <taxon>Bacteria</taxon>
        <taxon>Bacillati</taxon>
        <taxon>Bacillota</taxon>
        <taxon>Negativicutes</taxon>
        <taxon>Selenomonadales</taxon>
        <taxon>Sporomusaceae</taxon>
        <taxon>Pelosinus</taxon>
    </lineage>
</organism>
<dbReference type="GO" id="GO:0016020">
    <property type="term" value="C:membrane"/>
    <property type="evidence" value="ECO:0007669"/>
    <property type="project" value="InterPro"/>
</dbReference>